<dbReference type="EMBL" id="CP129013">
    <property type="protein sequence ID" value="WLR41329.1"/>
    <property type="molecule type" value="Genomic_DNA"/>
</dbReference>
<dbReference type="Pfam" id="PF14659">
    <property type="entry name" value="Phage_int_SAM_3"/>
    <property type="match status" value="1"/>
</dbReference>
<evidence type="ECO:0000259" key="6">
    <source>
        <dbReference type="PROSITE" id="PS51898"/>
    </source>
</evidence>
<protein>
    <submittedName>
        <fullName evidence="8">Site-specific integrase</fullName>
    </submittedName>
</protein>
<feature type="domain" description="Tyr recombinase" evidence="6">
    <location>
        <begin position="185"/>
        <end position="392"/>
    </location>
</feature>
<reference evidence="8 9" key="1">
    <citation type="submission" date="2023-06" db="EMBL/GenBank/DDBJ databases">
        <title>Five Gram-positive bacteria isolated from mangrove sediments in Shenzhen, Guangdong, China.</title>
        <authorList>
            <person name="Yu S."/>
            <person name="Zheng W."/>
            <person name="Huang Y."/>
        </authorList>
    </citation>
    <scope>NUCLEOTIDE SEQUENCE [LARGE SCALE GENOMIC DNA]</scope>
    <source>
        <strain evidence="8 9">SaN35-3</strain>
    </source>
</reference>
<dbReference type="PANTHER" id="PTHR30349">
    <property type="entry name" value="PHAGE INTEGRASE-RELATED"/>
    <property type="match status" value="1"/>
</dbReference>
<dbReference type="PANTHER" id="PTHR30349:SF64">
    <property type="entry name" value="PROPHAGE INTEGRASE INTD-RELATED"/>
    <property type="match status" value="1"/>
</dbReference>
<organism evidence="8 9">
    <name type="scientific">Bacillus carboniphilus</name>
    <dbReference type="NCBI Taxonomy" id="86663"/>
    <lineage>
        <taxon>Bacteria</taxon>
        <taxon>Bacillati</taxon>
        <taxon>Bacillota</taxon>
        <taxon>Bacilli</taxon>
        <taxon>Bacillales</taxon>
        <taxon>Bacillaceae</taxon>
        <taxon>Bacillus</taxon>
    </lineage>
</organism>
<comment type="similarity">
    <text evidence="1">Belongs to the 'phage' integrase family.</text>
</comment>
<keyword evidence="3 5" id="KW-0238">DNA-binding</keyword>
<evidence type="ECO:0000256" key="5">
    <source>
        <dbReference type="PROSITE-ProRule" id="PRU01248"/>
    </source>
</evidence>
<accession>A0ABY9JPK0</accession>
<keyword evidence="4" id="KW-0233">DNA recombination</keyword>
<evidence type="ECO:0000256" key="1">
    <source>
        <dbReference type="ARBA" id="ARBA00008857"/>
    </source>
</evidence>
<dbReference type="PROSITE" id="PS51898">
    <property type="entry name" value="TYR_RECOMBINASE"/>
    <property type="match status" value="1"/>
</dbReference>
<evidence type="ECO:0000256" key="2">
    <source>
        <dbReference type="ARBA" id="ARBA00022908"/>
    </source>
</evidence>
<proteinExistence type="inferred from homology"/>
<dbReference type="RefSeq" id="WP_226541075.1">
    <property type="nucleotide sequence ID" value="NZ_CP129013.1"/>
</dbReference>
<evidence type="ECO:0000256" key="3">
    <source>
        <dbReference type="ARBA" id="ARBA00023125"/>
    </source>
</evidence>
<feature type="domain" description="Core-binding (CB)" evidence="7">
    <location>
        <begin position="69"/>
        <end position="159"/>
    </location>
</feature>
<dbReference type="Gene3D" id="1.10.150.130">
    <property type="match status" value="1"/>
</dbReference>
<evidence type="ECO:0000313" key="9">
    <source>
        <dbReference type="Proteomes" id="UP001197974"/>
    </source>
</evidence>
<dbReference type="InterPro" id="IPR002104">
    <property type="entry name" value="Integrase_catalytic"/>
</dbReference>
<dbReference type="InterPro" id="IPR050090">
    <property type="entry name" value="Tyrosine_recombinase_XerCD"/>
</dbReference>
<dbReference type="CDD" id="cd01189">
    <property type="entry name" value="INT_ICEBs1_C_like"/>
    <property type="match status" value="1"/>
</dbReference>
<sequence>MSGQPYIEFEMIQLATFRKSKSGKWQARVSKEGREFSIGTFRTKKEAEIESSKVEERIYYGQTLNDRNMLFEDVANEWLFKHKKSNVKDSTFVQLEMTVRVHILPRFGSHRIMLIRRADIKKWTQEYTNMVDEVGNEKYSFGTRLRHLSVLKSIFHYAVHELEVLEKKPCDRLRVPVKDSVGINTETKYYILDELNALLNYMKEYKHQRYSGYQIYYMLMYFLSQTGVRISEALALRWSDINGNKLTVERQTSRDDHNNVKITTLKNSSSYRTIGLNDELLHELKKFKLKQNEMILGTDHFYKNSDGIIFQNYLGNYLTPSTVRDSIRDYCKKAEIDYKGTHGFRHTHAVLLLESGASIKFVSKRLGHKTIKTTADTYLDITGKIEEDELKKFASYTHN</sequence>
<dbReference type="Proteomes" id="UP001197974">
    <property type="component" value="Chromosome"/>
</dbReference>
<dbReference type="InterPro" id="IPR004107">
    <property type="entry name" value="Integrase_SAM-like_N"/>
</dbReference>
<evidence type="ECO:0000256" key="4">
    <source>
        <dbReference type="ARBA" id="ARBA00023172"/>
    </source>
</evidence>
<evidence type="ECO:0000259" key="7">
    <source>
        <dbReference type="PROSITE" id="PS51900"/>
    </source>
</evidence>
<keyword evidence="2" id="KW-0229">DNA integration</keyword>
<dbReference type="PROSITE" id="PS51900">
    <property type="entry name" value="CB"/>
    <property type="match status" value="1"/>
</dbReference>
<dbReference type="InterPro" id="IPR011010">
    <property type="entry name" value="DNA_brk_join_enz"/>
</dbReference>
<dbReference type="InterPro" id="IPR013762">
    <property type="entry name" value="Integrase-like_cat_sf"/>
</dbReference>
<dbReference type="SUPFAM" id="SSF56349">
    <property type="entry name" value="DNA breaking-rejoining enzymes"/>
    <property type="match status" value="1"/>
</dbReference>
<dbReference type="InterPro" id="IPR044068">
    <property type="entry name" value="CB"/>
</dbReference>
<dbReference type="Pfam" id="PF00589">
    <property type="entry name" value="Phage_integrase"/>
    <property type="match status" value="1"/>
</dbReference>
<keyword evidence="9" id="KW-1185">Reference proteome</keyword>
<evidence type="ECO:0000313" key="8">
    <source>
        <dbReference type="EMBL" id="WLR41329.1"/>
    </source>
</evidence>
<dbReference type="InterPro" id="IPR010998">
    <property type="entry name" value="Integrase_recombinase_N"/>
</dbReference>
<dbReference type="Gene3D" id="1.10.443.10">
    <property type="entry name" value="Intergrase catalytic core"/>
    <property type="match status" value="1"/>
</dbReference>
<gene>
    <name evidence="8" type="ORF">LC087_10375</name>
</gene>
<name>A0ABY9JPK0_9BACI</name>